<evidence type="ECO:0000313" key="11">
    <source>
        <dbReference type="EMBL" id="CDS14371.1"/>
    </source>
</evidence>
<dbReference type="SUPFAM" id="SSF51735">
    <property type="entry name" value="NAD(P)-binding Rossmann-fold domains"/>
    <property type="match status" value="1"/>
</dbReference>
<feature type="active site" description="Proton donor" evidence="5">
    <location>
        <position position="79"/>
    </location>
</feature>
<keyword evidence="4 8" id="KW-0560">Oxidoreductase</keyword>
<dbReference type="NCBIfam" id="NF010052">
    <property type="entry name" value="PRK13529.1"/>
    <property type="match status" value="1"/>
</dbReference>
<dbReference type="InterPro" id="IPR036291">
    <property type="entry name" value="NAD(P)-bd_dom_sf"/>
</dbReference>
<dbReference type="PIRSF" id="PIRSF000106">
    <property type="entry name" value="ME"/>
    <property type="match status" value="1"/>
</dbReference>
<feature type="binding site" evidence="7">
    <location>
        <position position="245"/>
    </location>
    <ligand>
        <name>a divalent metal cation</name>
        <dbReference type="ChEBI" id="CHEBI:60240"/>
    </ligand>
</feature>
<evidence type="ECO:0000259" key="9">
    <source>
        <dbReference type="SMART" id="SM00919"/>
    </source>
</evidence>
<dbReference type="PANTHER" id="PTHR23406:SF32">
    <property type="entry name" value="NADP-DEPENDENT MALIC ENZYME"/>
    <property type="match status" value="1"/>
</dbReference>
<dbReference type="PRINTS" id="PR00072">
    <property type="entry name" value="MALOXRDTASE"/>
</dbReference>
<comment type="cofactor">
    <cofactor evidence="7">
        <name>Mg(2+)</name>
        <dbReference type="ChEBI" id="CHEBI:18420"/>
    </cofactor>
    <cofactor evidence="7">
        <name>Mn(2+)</name>
        <dbReference type="ChEBI" id="CHEBI:29035"/>
    </cofactor>
    <text evidence="7">Divalent metal cations. Prefers magnesium or manganese.</text>
</comment>
<protein>
    <recommendedName>
        <fullName evidence="8">Malic enzyme</fullName>
    </recommendedName>
</protein>
<proteinExistence type="inferred from homology"/>
<dbReference type="PROSITE" id="PS00331">
    <property type="entry name" value="MALIC_ENZYMES"/>
    <property type="match status" value="1"/>
</dbReference>
<name>A0A077X3C4_9FUNG</name>
<evidence type="ECO:0000256" key="7">
    <source>
        <dbReference type="PIRSR" id="PIRSR000106-3"/>
    </source>
</evidence>
<dbReference type="GO" id="GO:0004471">
    <property type="term" value="F:malate dehydrogenase (decarboxylating) (NAD+) activity"/>
    <property type="evidence" value="ECO:0007669"/>
    <property type="project" value="TreeGrafter"/>
</dbReference>
<dbReference type="SMART" id="SM01274">
    <property type="entry name" value="malic"/>
    <property type="match status" value="1"/>
</dbReference>
<feature type="binding site" evidence="6">
    <location>
        <position position="452"/>
    </location>
    <ligand>
        <name>(S)-malate</name>
        <dbReference type="ChEBI" id="CHEBI:15589"/>
    </ligand>
</feature>
<gene>
    <name evidence="11" type="ORF">LRAMOSA06540</name>
</gene>
<evidence type="ECO:0000256" key="5">
    <source>
        <dbReference type="PIRSR" id="PIRSR000106-1"/>
    </source>
</evidence>
<feature type="binding site" evidence="6">
    <location>
        <position position="132"/>
    </location>
    <ligand>
        <name>(S)-malate</name>
        <dbReference type="ChEBI" id="CHEBI:15589"/>
    </ligand>
</feature>
<dbReference type="InterPro" id="IPR037062">
    <property type="entry name" value="Malic_N_dom_sf"/>
</dbReference>
<dbReference type="Gene3D" id="3.40.50.720">
    <property type="entry name" value="NAD(P)-binding Rossmann-like Domain"/>
    <property type="match status" value="1"/>
</dbReference>
<dbReference type="GO" id="GO:0051287">
    <property type="term" value="F:NAD binding"/>
    <property type="evidence" value="ECO:0007669"/>
    <property type="project" value="InterPro"/>
</dbReference>
<dbReference type="GO" id="GO:0046872">
    <property type="term" value="F:metal ion binding"/>
    <property type="evidence" value="ECO:0007669"/>
    <property type="project" value="UniProtKB-KW"/>
</dbReference>
<evidence type="ECO:0000256" key="1">
    <source>
        <dbReference type="ARBA" id="ARBA00001936"/>
    </source>
</evidence>
<dbReference type="OrthoDB" id="5365701at2759"/>
<dbReference type="Pfam" id="PF00390">
    <property type="entry name" value="malic"/>
    <property type="match status" value="1"/>
</dbReference>
<dbReference type="InterPro" id="IPR001891">
    <property type="entry name" value="Malic_OxRdtase"/>
</dbReference>
<reference evidence="11" key="1">
    <citation type="journal article" date="2014" name="Genome Announc.">
        <title>De novo whole-genome sequence and genome annotation of Lichtheimia ramosa.</title>
        <authorList>
            <person name="Linde J."/>
            <person name="Schwartze V."/>
            <person name="Binder U."/>
            <person name="Lass-Florl C."/>
            <person name="Voigt K."/>
            <person name="Horn F."/>
        </authorList>
    </citation>
    <scope>NUCLEOTIDE SEQUENCE</scope>
    <source>
        <strain evidence="11">JMRC FSU:6197</strain>
    </source>
</reference>
<dbReference type="CDD" id="cd05312">
    <property type="entry name" value="NAD_bind_1_malic_enz"/>
    <property type="match status" value="1"/>
</dbReference>
<dbReference type="Gene3D" id="3.40.50.10380">
    <property type="entry name" value="Malic enzyme, N-terminal domain"/>
    <property type="match status" value="1"/>
</dbReference>
<evidence type="ECO:0000256" key="2">
    <source>
        <dbReference type="ARBA" id="ARBA00008785"/>
    </source>
</evidence>
<dbReference type="InterPro" id="IPR012301">
    <property type="entry name" value="Malic_N_dom"/>
</dbReference>
<dbReference type="InterPro" id="IPR012302">
    <property type="entry name" value="Malic_NAD-bd"/>
</dbReference>
<evidence type="ECO:0000256" key="6">
    <source>
        <dbReference type="PIRSR" id="PIRSR000106-2"/>
    </source>
</evidence>
<feature type="binding site" evidence="7">
    <location>
        <position position="221"/>
    </location>
    <ligand>
        <name>a divalent metal cation</name>
        <dbReference type="ChEBI" id="CHEBI:60240"/>
    </ligand>
</feature>
<keyword evidence="3 7" id="KW-0479">Metal-binding</keyword>
<feature type="binding site" evidence="6">
    <location>
        <position position="407"/>
    </location>
    <ligand>
        <name>(S)-malate</name>
        <dbReference type="ChEBI" id="CHEBI:15589"/>
    </ligand>
</feature>
<organism evidence="11">
    <name type="scientific">Lichtheimia ramosa</name>
    <dbReference type="NCBI Taxonomy" id="688394"/>
    <lineage>
        <taxon>Eukaryota</taxon>
        <taxon>Fungi</taxon>
        <taxon>Fungi incertae sedis</taxon>
        <taxon>Mucoromycota</taxon>
        <taxon>Mucoromycotina</taxon>
        <taxon>Mucoromycetes</taxon>
        <taxon>Mucorales</taxon>
        <taxon>Lichtheimiaceae</taxon>
        <taxon>Lichtheimia</taxon>
    </lineage>
</organism>
<comment type="cofactor">
    <cofactor evidence="1">
        <name>Mn(2+)</name>
        <dbReference type="ChEBI" id="CHEBI:29035"/>
    </cofactor>
</comment>
<feature type="binding site" evidence="7">
    <location>
        <position position="222"/>
    </location>
    <ligand>
        <name>a divalent metal cation</name>
        <dbReference type="ChEBI" id="CHEBI:60240"/>
    </ligand>
</feature>
<dbReference type="SUPFAM" id="SSF53223">
    <property type="entry name" value="Aminoacid dehydrogenase-like, N-terminal domain"/>
    <property type="match status" value="1"/>
</dbReference>
<dbReference type="Pfam" id="PF03949">
    <property type="entry name" value="Malic_M"/>
    <property type="match status" value="1"/>
</dbReference>
<evidence type="ECO:0000256" key="8">
    <source>
        <dbReference type="RuleBase" id="RU003426"/>
    </source>
</evidence>
<dbReference type="InterPro" id="IPR046346">
    <property type="entry name" value="Aminoacid_DH-like_N_sf"/>
</dbReference>
<dbReference type="GO" id="GO:0005739">
    <property type="term" value="C:mitochondrion"/>
    <property type="evidence" value="ECO:0007669"/>
    <property type="project" value="TreeGrafter"/>
</dbReference>
<evidence type="ECO:0000256" key="4">
    <source>
        <dbReference type="ARBA" id="ARBA00023002"/>
    </source>
</evidence>
<dbReference type="SMART" id="SM00919">
    <property type="entry name" value="Malic_M"/>
    <property type="match status" value="1"/>
</dbReference>
<feature type="active site" description="Proton acceptor" evidence="5">
    <location>
        <position position="150"/>
    </location>
</feature>
<dbReference type="InterPro" id="IPR015884">
    <property type="entry name" value="Malic_enzyme_CS"/>
</dbReference>
<comment type="similarity">
    <text evidence="2 8">Belongs to the malic enzymes family.</text>
</comment>
<dbReference type="AlphaFoldDB" id="A0A077X3C4"/>
<accession>A0A077X3C4</accession>
<dbReference type="PANTHER" id="PTHR23406">
    <property type="entry name" value="MALIC ENZYME-RELATED"/>
    <property type="match status" value="1"/>
</dbReference>
<feature type="domain" description="Malic enzyme N-terminal" evidence="10">
    <location>
        <begin position="56"/>
        <end position="236"/>
    </location>
</feature>
<evidence type="ECO:0000259" key="10">
    <source>
        <dbReference type="SMART" id="SM01274"/>
    </source>
</evidence>
<feature type="domain" description="Malic enzyme NAD-binding" evidence="9">
    <location>
        <begin position="246"/>
        <end position="521"/>
    </location>
</feature>
<dbReference type="EMBL" id="LK023386">
    <property type="protein sequence ID" value="CDS14371.1"/>
    <property type="molecule type" value="Genomic_DNA"/>
</dbReference>
<dbReference type="GO" id="GO:0006108">
    <property type="term" value="P:malate metabolic process"/>
    <property type="evidence" value="ECO:0007669"/>
    <property type="project" value="TreeGrafter"/>
</dbReference>
<evidence type="ECO:0000256" key="3">
    <source>
        <dbReference type="ARBA" id="ARBA00022723"/>
    </source>
</evidence>
<sequence length="556" mass="61627">MYQGTAFSIDERERLSIRGLVPPRCQEMDKQLLRVKRNLDHCDTPLAKFIFLTALHDRNETLFYKLIIQYLEELAGIIYTPTVGLASLKSHSIYRRSRGMYFSTQDRGNMSAMVYNWPHDEVDVIVVTDGSRVLGLGDLGANGMQIPIGKLSLYVAAGGIRPRAVLPVVLDVGTNNEALLNDPLYLGMGHPRLDGDEYYAFVDEWVTAILTRWPNALIQFEDFKHPHAYNLLNKYRDRITCFNDDIQSTSAITLAGLLASLKARGLDPSALANERIVCVGAGSAGIGVCEGIVDCIVAQGKVKTREEAYRQVWMLDQHGLLGNSAIAAGDPTRIVQGPERPKYSLDERQLRYVKRDMADRLSLEQVVEQVKPTILLGLTGIPGVFTEKAVRTMAQYQEKPVIFPLSNPDSHAECTAEQAFKWTDGRAIFASGSPFMDVTLPNGRIGRTNQCNNSYSFPGLGLGVVTSKASRVTSEMFLETARAIADMATPSQLKEGILYPGVTHLREVSRKVATRVCEVAFEQGVAQARLREGELLEDIVANSMYDPQYVPLVHQA</sequence>